<dbReference type="SUPFAM" id="SSF56300">
    <property type="entry name" value="Metallo-dependent phosphatases"/>
    <property type="match status" value="1"/>
</dbReference>
<dbReference type="Pfam" id="PF00149">
    <property type="entry name" value="Metallophos"/>
    <property type="match status" value="1"/>
</dbReference>
<name>A0AAW9S5U8_9BACT</name>
<dbReference type="InterPro" id="IPR029052">
    <property type="entry name" value="Metallo-depent_PP-like"/>
</dbReference>
<evidence type="ECO:0000259" key="7">
    <source>
        <dbReference type="Pfam" id="PF00149"/>
    </source>
</evidence>
<keyword evidence="6" id="KW-0464">Manganese</keyword>
<keyword evidence="5" id="KW-0472">Membrane</keyword>
<proteinExistence type="predicted"/>
<protein>
    <submittedName>
        <fullName evidence="8">UDP-2,3-diacylglucosamine diphosphatase</fullName>
        <ecNumber evidence="8">3.6.1.54</ecNumber>
    </submittedName>
</protein>
<dbReference type="InterPro" id="IPR043461">
    <property type="entry name" value="LpxH-like"/>
</dbReference>
<comment type="caution">
    <text evidence="8">The sequence shown here is derived from an EMBL/GenBank/DDBJ whole genome shotgun (WGS) entry which is preliminary data.</text>
</comment>
<keyword evidence="2" id="KW-0997">Cell inner membrane</keyword>
<dbReference type="GO" id="GO:0016020">
    <property type="term" value="C:membrane"/>
    <property type="evidence" value="ECO:0007669"/>
    <property type="project" value="GOC"/>
</dbReference>
<keyword evidence="3" id="KW-0479">Metal-binding</keyword>
<dbReference type="InterPro" id="IPR004843">
    <property type="entry name" value="Calcineurin-like_PHP"/>
</dbReference>
<evidence type="ECO:0000256" key="6">
    <source>
        <dbReference type="ARBA" id="ARBA00023211"/>
    </source>
</evidence>
<keyword evidence="4 8" id="KW-0378">Hydrolase</keyword>
<dbReference type="GO" id="GO:0046872">
    <property type="term" value="F:metal ion binding"/>
    <property type="evidence" value="ECO:0007669"/>
    <property type="project" value="UniProtKB-KW"/>
</dbReference>
<dbReference type="PANTHER" id="PTHR34990:SF1">
    <property type="entry name" value="UDP-2,3-DIACYLGLUCOSAMINE HYDROLASE"/>
    <property type="match status" value="1"/>
</dbReference>
<evidence type="ECO:0000256" key="4">
    <source>
        <dbReference type="ARBA" id="ARBA00022801"/>
    </source>
</evidence>
<dbReference type="EMBL" id="JBDKWZ010000005">
    <property type="protein sequence ID" value="MEN7548446.1"/>
    <property type="molecule type" value="Genomic_DNA"/>
</dbReference>
<evidence type="ECO:0000256" key="3">
    <source>
        <dbReference type="ARBA" id="ARBA00022723"/>
    </source>
</evidence>
<dbReference type="GO" id="GO:0008758">
    <property type="term" value="F:UDP-2,3-diacylglucosamine hydrolase activity"/>
    <property type="evidence" value="ECO:0007669"/>
    <property type="project" value="TreeGrafter"/>
</dbReference>
<dbReference type="CDD" id="cd07398">
    <property type="entry name" value="MPP_YbbF-LpxH"/>
    <property type="match status" value="1"/>
</dbReference>
<feature type="domain" description="Calcineurin-like phosphoesterase" evidence="7">
    <location>
        <begin position="10"/>
        <end position="210"/>
    </location>
</feature>
<dbReference type="EC" id="3.6.1.54" evidence="8"/>
<evidence type="ECO:0000313" key="9">
    <source>
        <dbReference type="Proteomes" id="UP001403385"/>
    </source>
</evidence>
<dbReference type="AlphaFoldDB" id="A0AAW9S5U8"/>
<dbReference type="Proteomes" id="UP001403385">
    <property type="component" value="Unassembled WGS sequence"/>
</dbReference>
<evidence type="ECO:0000256" key="1">
    <source>
        <dbReference type="ARBA" id="ARBA00022475"/>
    </source>
</evidence>
<keyword evidence="9" id="KW-1185">Reference proteome</keyword>
<accession>A0AAW9S5U8</accession>
<dbReference type="PANTHER" id="PTHR34990">
    <property type="entry name" value="UDP-2,3-DIACYLGLUCOSAMINE HYDROLASE-RELATED"/>
    <property type="match status" value="1"/>
</dbReference>
<evidence type="ECO:0000256" key="5">
    <source>
        <dbReference type="ARBA" id="ARBA00023136"/>
    </source>
</evidence>
<organism evidence="8 9">
    <name type="scientific">Rapidithrix thailandica</name>
    <dbReference type="NCBI Taxonomy" id="413964"/>
    <lineage>
        <taxon>Bacteria</taxon>
        <taxon>Pseudomonadati</taxon>
        <taxon>Bacteroidota</taxon>
        <taxon>Cytophagia</taxon>
        <taxon>Cytophagales</taxon>
        <taxon>Flammeovirgaceae</taxon>
        <taxon>Rapidithrix</taxon>
    </lineage>
</organism>
<keyword evidence="1" id="KW-1003">Cell membrane</keyword>
<dbReference type="GO" id="GO:0009245">
    <property type="term" value="P:lipid A biosynthetic process"/>
    <property type="evidence" value="ECO:0007669"/>
    <property type="project" value="TreeGrafter"/>
</dbReference>
<dbReference type="Gene3D" id="3.60.21.10">
    <property type="match status" value="1"/>
</dbReference>
<dbReference type="RefSeq" id="WP_346821225.1">
    <property type="nucleotide sequence ID" value="NZ_JBDKWZ010000005.1"/>
</dbReference>
<gene>
    <name evidence="8" type="ORF">AAG747_11035</name>
</gene>
<reference evidence="8 9" key="1">
    <citation type="submission" date="2024-04" db="EMBL/GenBank/DDBJ databases">
        <title>Novel genus in family Flammeovirgaceae.</title>
        <authorList>
            <person name="Nguyen T.H."/>
            <person name="Vuong T.Q."/>
            <person name="Le H."/>
            <person name="Kim S.-G."/>
        </authorList>
    </citation>
    <scope>NUCLEOTIDE SEQUENCE [LARGE SCALE GENOMIC DNA]</scope>
    <source>
        <strain evidence="8 9">JCM 23209</strain>
    </source>
</reference>
<evidence type="ECO:0000256" key="2">
    <source>
        <dbReference type="ARBA" id="ARBA00022519"/>
    </source>
</evidence>
<evidence type="ECO:0000313" key="8">
    <source>
        <dbReference type="EMBL" id="MEN7548446.1"/>
    </source>
</evidence>
<sequence>MEIQLEKGKKLYFASDFHLGIPTHEESVKRERKIVRWLDQAKEDAQHIFLIGDIFDFWFEYKTVIPKGFIRFQGKLAELTDAGIPVSFFIGNHDMWLFDYFTKELGIAIYREPLVMHVNGTKMYVGHGDGLGPGDGFYKILKKIFRNKLCIWLFGLIHPSLGITIADRWSRQSKKKGTPQFMGEEEWIYQFAKELEEKEHHDYYIFGHRHLNFVMDVLGRSKYVNTGEWLSTYSYATFDGEEMQLLKFD</sequence>